<reference evidence="2 3" key="1">
    <citation type="journal article" date="2014" name="Nature">
        <title>The genome of the recently domesticated crop plant sugar beet (Beta vulgaris).</title>
        <authorList>
            <person name="Dohm J.C."/>
            <person name="Minoche A.E."/>
            <person name="Holtgrawe D."/>
            <person name="Capella-Gutierrez S."/>
            <person name="Zakrzewski F."/>
            <person name="Tafer H."/>
            <person name="Rupp O."/>
            <person name="Sorensen T.R."/>
            <person name="Stracke R."/>
            <person name="Reinhardt R."/>
            <person name="Goesmann A."/>
            <person name="Kraft T."/>
            <person name="Schulz B."/>
            <person name="Stadler P.F."/>
            <person name="Schmidt T."/>
            <person name="Gabaldon T."/>
            <person name="Lehrach H."/>
            <person name="Weisshaar B."/>
            <person name="Himmelbauer H."/>
        </authorList>
    </citation>
    <scope>NUCLEOTIDE SEQUENCE [LARGE SCALE GENOMIC DNA]</scope>
    <source>
        <tissue evidence="2">Taproot</tissue>
    </source>
</reference>
<dbReference type="Proteomes" id="UP000035740">
    <property type="component" value="Unassembled WGS sequence"/>
</dbReference>
<sequence>MLDSLLLISGTTSIFRYCYYGASVTIVRFYGEDFKFGGSSLLLQGIALAASFLWCFIDYVIDNGF</sequence>
<evidence type="ECO:0000256" key="1">
    <source>
        <dbReference type="SAM" id="Phobius"/>
    </source>
</evidence>
<proteinExistence type="predicted"/>
<evidence type="ECO:0000313" key="3">
    <source>
        <dbReference type="Proteomes" id="UP000035740"/>
    </source>
</evidence>
<dbReference type="EMBL" id="KQ090214">
    <property type="protein sequence ID" value="KMS99543.1"/>
    <property type="molecule type" value="Genomic_DNA"/>
</dbReference>
<keyword evidence="1" id="KW-0812">Transmembrane</keyword>
<gene>
    <name evidence="2" type="ORF">BVRB_1g022720</name>
</gene>
<keyword evidence="1" id="KW-0472">Membrane</keyword>
<name>A0A0J8BHQ8_BETVV</name>
<accession>A0A0J8BHQ8</accession>
<keyword evidence="1" id="KW-1133">Transmembrane helix</keyword>
<evidence type="ECO:0000313" key="2">
    <source>
        <dbReference type="EMBL" id="KMS99543.1"/>
    </source>
</evidence>
<feature type="transmembrane region" description="Helical" evidence="1">
    <location>
        <begin position="6"/>
        <end position="29"/>
    </location>
</feature>
<dbReference type="AlphaFoldDB" id="A0A0J8BHQ8"/>
<dbReference type="Gramene" id="KMS99543">
    <property type="protein sequence ID" value="KMS99543"/>
    <property type="gene ID" value="BVRB_1g022720"/>
</dbReference>
<organism evidence="2 3">
    <name type="scientific">Beta vulgaris subsp. vulgaris</name>
    <name type="common">Beet</name>
    <dbReference type="NCBI Taxonomy" id="3555"/>
    <lineage>
        <taxon>Eukaryota</taxon>
        <taxon>Viridiplantae</taxon>
        <taxon>Streptophyta</taxon>
        <taxon>Embryophyta</taxon>
        <taxon>Tracheophyta</taxon>
        <taxon>Spermatophyta</taxon>
        <taxon>Magnoliopsida</taxon>
        <taxon>eudicotyledons</taxon>
        <taxon>Gunneridae</taxon>
        <taxon>Pentapetalae</taxon>
        <taxon>Caryophyllales</taxon>
        <taxon>Chenopodiaceae</taxon>
        <taxon>Betoideae</taxon>
        <taxon>Beta</taxon>
    </lineage>
</organism>
<feature type="transmembrane region" description="Helical" evidence="1">
    <location>
        <begin position="41"/>
        <end position="61"/>
    </location>
</feature>
<keyword evidence="3" id="KW-1185">Reference proteome</keyword>
<protein>
    <submittedName>
        <fullName evidence="2">Uncharacterized protein</fullName>
    </submittedName>
</protein>